<dbReference type="GeneID" id="122133117"/>
<dbReference type="KEGG" id="char:122133117"/>
<accession>A0A8M1KQ57</accession>
<dbReference type="RefSeq" id="XP_042564518.1">
    <property type="nucleotide sequence ID" value="XM_042708584.1"/>
</dbReference>
<feature type="compositionally biased region" description="Acidic residues" evidence="1">
    <location>
        <begin position="155"/>
        <end position="168"/>
    </location>
</feature>
<evidence type="ECO:0000313" key="3">
    <source>
        <dbReference type="RefSeq" id="XP_042564517.1"/>
    </source>
</evidence>
<dbReference type="Pfam" id="PF22191">
    <property type="entry name" value="IBR_1"/>
    <property type="match status" value="1"/>
</dbReference>
<evidence type="ECO:0000313" key="4">
    <source>
        <dbReference type="RefSeq" id="XP_042564518.1"/>
    </source>
</evidence>
<organism evidence="2 4">
    <name type="scientific">Clupea harengus</name>
    <name type="common">Atlantic herring</name>
    <dbReference type="NCBI Taxonomy" id="7950"/>
    <lineage>
        <taxon>Eukaryota</taxon>
        <taxon>Metazoa</taxon>
        <taxon>Chordata</taxon>
        <taxon>Craniata</taxon>
        <taxon>Vertebrata</taxon>
        <taxon>Euteleostomi</taxon>
        <taxon>Actinopterygii</taxon>
        <taxon>Neopterygii</taxon>
        <taxon>Teleostei</taxon>
        <taxon>Clupei</taxon>
        <taxon>Clupeiformes</taxon>
        <taxon>Clupeoidei</taxon>
        <taxon>Clupeidae</taxon>
        <taxon>Clupea</taxon>
    </lineage>
</organism>
<dbReference type="OrthoDB" id="1431934at2759"/>
<proteinExistence type="predicted"/>
<dbReference type="AlphaFoldDB" id="A0A8M1KQ57"/>
<evidence type="ECO:0000313" key="2">
    <source>
        <dbReference type="Proteomes" id="UP000515152"/>
    </source>
</evidence>
<feature type="region of interest" description="Disordered" evidence="1">
    <location>
        <begin position="151"/>
        <end position="183"/>
    </location>
</feature>
<dbReference type="GeneTree" id="ENSGT00990000204023"/>
<dbReference type="Gene3D" id="1.20.120.1750">
    <property type="match status" value="1"/>
</dbReference>
<keyword evidence="2" id="KW-1185">Reference proteome</keyword>
<dbReference type="SUPFAM" id="SSF57850">
    <property type="entry name" value="RING/U-box"/>
    <property type="match status" value="1"/>
</dbReference>
<reference evidence="3 4" key="1">
    <citation type="submission" date="2025-04" db="UniProtKB">
        <authorList>
            <consortium name="RefSeq"/>
        </authorList>
    </citation>
    <scope>IDENTIFICATION</scope>
</reference>
<gene>
    <name evidence="3 4" type="primary">si:ch211-284e13.9</name>
</gene>
<name>A0A8M1KQ57_CLUHA</name>
<dbReference type="RefSeq" id="XP_042564517.1">
    <property type="nucleotide sequence ID" value="XM_042708583.1"/>
</dbReference>
<sequence>MASAWPGNRQTISVPSKKIQCPRCLQSDGRVVEGHRSVCRLCSKSLRRVYQFCWACRREWPRTGSLSQGHSCSLPQCALRAALLSAEKIMDPNSAAFGCPFFRACPGCKALLTHDGVGCSNITCPHCDKGFCFRCLRDECYPEEEYEYNFSGLSGDDDDDDDDDEDGDGPCVLVDNSAAVLSL</sequence>
<evidence type="ECO:0000256" key="1">
    <source>
        <dbReference type="SAM" id="MobiDB-lite"/>
    </source>
</evidence>
<protein>
    <submittedName>
        <fullName evidence="3 4">Uncharacterized protein si:ch211-284e13.9</fullName>
    </submittedName>
</protein>
<dbReference type="Proteomes" id="UP000515152">
    <property type="component" value="Chromosome 8"/>
</dbReference>